<evidence type="ECO:0000313" key="9">
    <source>
        <dbReference type="Proteomes" id="UP000054408"/>
    </source>
</evidence>
<feature type="domain" description="HYDIN/VesB/CFA65-like Ig-like" evidence="7">
    <location>
        <begin position="504"/>
        <end position="596"/>
    </location>
</feature>
<feature type="compositionally biased region" description="Polar residues" evidence="6">
    <location>
        <begin position="2120"/>
        <end position="2132"/>
    </location>
</feature>
<dbReference type="RefSeq" id="XP_013756655.1">
    <property type="nucleotide sequence ID" value="XM_013901201.1"/>
</dbReference>
<feature type="region of interest" description="Disordered" evidence="6">
    <location>
        <begin position="2118"/>
        <end position="2174"/>
    </location>
</feature>
<feature type="region of interest" description="Disordered" evidence="6">
    <location>
        <begin position="3382"/>
        <end position="3456"/>
    </location>
</feature>
<feature type="domain" description="HYDIN/VesB/CFA65-like Ig-like" evidence="7">
    <location>
        <begin position="4855"/>
        <end position="4950"/>
    </location>
</feature>
<evidence type="ECO:0000256" key="4">
    <source>
        <dbReference type="ARBA" id="ARBA00023069"/>
    </source>
</evidence>
<dbReference type="GO" id="GO:1904158">
    <property type="term" value="P:axonemal central apparatus assembly"/>
    <property type="evidence" value="ECO:0007669"/>
    <property type="project" value="TreeGrafter"/>
</dbReference>
<feature type="compositionally biased region" description="Basic residues" evidence="6">
    <location>
        <begin position="1880"/>
        <end position="1900"/>
    </location>
</feature>
<dbReference type="OrthoDB" id="442692at2759"/>
<feature type="region of interest" description="Disordered" evidence="6">
    <location>
        <begin position="2928"/>
        <end position="2973"/>
    </location>
</feature>
<feature type="region of interest" description="Disordered" evidence="6">
    <location>
        <begin position="3981"/>
        <end position="4003"/>
    </location>
</feature>
<keyword evidence="9" id="KW-1185">Reference proteome</keyword>
<feature type="compositionally biased region" description="Low complexity" evidence="6">
    <location>
        <begin position="1903"/>
        <end position="1922"/>
    </location>
</feature>
<proteinExistence type="predicted"/>
<dbReference type="PANTHER" id="PTHR23053:SF0">
    <property type="entry name" value="HYDROCEPHALUS-INDUCING PROTEIN HOMOLOG"/>
    <property type="match status" value="1"/>
</dbReference>
<evidence type="ECO:0000256" key="5">
    <source>
        <dbReference type="ARBA" id="ARBA00023273"/>
    </source>
</evidence>
<feature type="region of interest" description="Disordered" evidence="6">
    <location>
        <begin position="2309"/>
        <end position="2340"/>
    </location>
</feature>
<feature type="domain" description="HYDIN/VesB/CFA65-like Ig-like" evidence="7">
    <location>
        <begin position="404"/>
        <end position="499"/>
    </location>
</feature>
<keyword evidence="5" id="KW-0966">Cell projection</keyword>
<comment type="subcellular location">
    <subcellularLocation>
        <location evidence="1">Cell projection</location>
        <location evidence="1">Cilium</location>
    </subcellularLocation>
    <subcellularLocation>
        <location evidence="2">Cytoplasm</location>
    </subcellularLocation>
</comment>
<feature type="compositionally biased region" description="Polar residues" evidence="6">
    <location>
        <begin position="1862"/>
        <end position="1875"/>
    </location>
</feature>
<feature type="compositionally biased region" description="Low complexity" evidence="6">
    <location>
        <begin position="3985"/>
        <end position="3998"/>
    </location>
</feature>
<feature type="compositionally biased region" description="Basic residues" evidence="6">
    <location>
        <begin position="3679"/>
        <end position="3688"/>
    </location>
</feature>
<feature type="compositionally biased region" description="Low complexity" evidence="6">
    <location>
        <begin position="2932"/>
        <end position="2941"/>
    </location>
</feature>
<dbReference type="EMBL" id="GL349463">
    <property type="protein sequence ID" value="KNC50959.1"/>
    <property type="molecule type" value="Genomic_DNA"/>
</dbReference>
<evidence type="ECO:0000256" key="1">
    <source>
        <dbReference type="ARBA" id="ARBA00004138"/>
    </source>
</evidence>
<reference evidence="8 9" key="1">
    <citation type="submission" date="2010-05" db="EMBL/GenBank/DDBJ databases">
        <title>The Genome Sequence of Thecamonas trahens ATCC 50062.</title>
        <authorList>
            <consortium name="The Broad Institute Genome Sequencing Platform"/>
            <person name="Russ C."/>
            <person name="Cuomo C."/>
            <person name="Shea T."/>
            <person name="Young S.K."/>
            <person name="Zeng Q."/>
            <person name="Koehrsen M."/>
            <person name="Haas B."/>
            <person name="Borodovsky M."/>
            <person name="Guigo R."/>
            <person name="Alvarado L."/>
            <person name="Berlin A."/>
            <person name="Bochicchio J."/>
            <person name="Borenstein D."/>
            <person name="Chapman S."/>
            <person name="Chen Z."/>
            <person name="Freedman E."/>
            <person name="Gellesch M."/>
            <person name="Goldberg J."/>
            <person name="Griggs A."/>
            <person name="Gujja S."/>
            <person name="Heilman E."/>
            <person name="Heiman D."/>
            <person name="Hepburn T."/>
            <person name="Howarth C."/>
            <person name="Jen D."/>
            <person name="Larson L."/>
            <person name="Mehta T."/>
            <person name="Park D."/>
            <person name="Pearson M."/>
            <person name="Roberts A."/>
            <person name="Saif S."/>
            <person name="Shenoy N."/>
            <person name="Sisk P."/>
            <person name="Stolte C."/>
            <person name="Sykes S."/>
            <person name="Thomson T."/>
            <person name="Walk T."/>
            <person name="White J."/>
            <person name="Yandava C."/>
            <person name="Burger G."/>
            <person name="Gray M.W."/>
            <person name="Holland P.W.H."/>
            <person name="King N."/>
            <person name="Lang F.B.F."/>
            <person name="Roger A.J."/>
            <person name="Ruiz-Trillo I."/>
            <person name="Lander E."/>
            <person name="Nusbaum C."/>
        </authorList>
    </citation>
    <scope>NUCLEOTIDE SEQUENCE [LARGE SCALE GENOMIC DNA]</scope>
    <source>
        <strain evidence="8 9">ATCC 50062</strain>
    </source>
</reference>
<feature type="region of interest" description="Disordered" evidence="6">
    <location>
        <begin position="1839"/>
        <end position="1922"/>
    </location>
</feature>
<evidence type="ECO:0000313" key="8">
    <source>
        <dbReference type="EMBL" id="KNC50959.1"/>
    </source>
</evidence>
<evidence type="ECO:0000256" key="6">
    <source>
        <dbReference type="SAM" id="MobiDB-lite"/>
    </source>
</evidence>
<dbReference type="STRING" id="461836.A0A0L0DFA2"/>
<dbReference type="Pfam" id="PF22544">
    <property type="entry name" value="HYDIN_VesB_CFA65-like_Ig"/>
    <property type="match status" value="6"/>
</dbReference>
<protein>
    <submittedName>
        <fullName evidence="8">Hydrocephalus inducing isoform b</fullName>
    </submittedName>
</protein>
<feature type="region of interest" description="Disordered" evidence="6">
    <location>
        <begin position="2789"/>
        <end position="2825"/>
    </location>
</feature>
<accession>A0A0L0DFA2</accession>
<feature type="compositionally biased region" description="Acidic residues" evidence="6">
    <location>
        <begin position="3705"/>
        <end position="3721"/>
    </location>
</feature>
<feature type="compositionally biased region" description="Low complexity" evidence="6">
    <location>
        <begin position="2244"/>
        <end position="2259"/>
    </location>
</feature>
<feature type="compositionally biased region" description="Low complexity" evidence="6">
    <location>
        <begin position="1846"/>
        <end position="1856"/>
    </location>
</feature>
<feature type="domain" description="HYDIN/VesB/CFA65-like Ig-like" evidence="7">
    <location>
        <begin position="1583"/>
        <end position="1678"/>
    </location>
</feature>
<feature type="domain" description="HYDIN/VesB/CFA65-like Ig-like" evidence="7">
    <location>
        <begin position="139"/>
        <end position="230"/>
    </location>
</feature>
<name>A0A0L0DFA2_THETB</name>
<dbReference type="PANTHER" id="PTHR23053">
    <property type="entry name" value="DLEC1 DELETED IN LUNG AND ESOPHAGEAL CANCER 1"/>
    <property type="match status" value="1"/>
</dbReference>
<feature type="region of interest" description="Disordered" evidence="6">
    <location>
        <begin position="2646"/>
        <end position="2705"/>
    </location>
</feature>
<feature type="region of interest" description="Disordered" evidence="6">
    <location>
        <begin position="3648"/>
        <end position="3727"/>
    </location>
</feature>
<feature type="compositionally biased region" description="Basic residues" evidence="6">
    <location>
        <begin position="2260"/>
        <end position="2269"/>
    </location>
</feature>
<keyword evidence="3" id="KW-0963">Cytoplasm</keyword>
<feature type="compositionally biased region" description="Pro residues" evidence="6">
    <location>
        <begin position="2693"/>
        <end position="2703"/>
    </location>
</feature>
<organism evidence="8 9">
    <name type="scientific">Thecamonas trahens ATCC 50062</name>
    <dbReference type="NCBI Taxonomy" id="461836"/>
    <lineage>
        <taxon>Eukaryota</taxon>
        <taxon>Apusozoa</taxon>
        <taxon>Apusomonadida</taxon>
        <taxon>Apusomonadidae</taxon>
        <taxon>Thecamonas</taxon>
    </lineage>
</organism>
<feature type="compositionally biased region" description="Basic and acidic residues" evidence="6">
    <location>
        <begin position="2942"/>
        <end position="2952"/>
    </location>
</feature>
<keyword evidence="4" id="KW-0969">Cilium</keyword>
<feature type="region of interest" description="Disordered" evidence="6">
    <location>
        <begin position="2221"/>
        <end position="2271"/>
    </location>
</feature>
<dbReference type="GeneID" id="25566185"/>
<dbReference type="Proteomes" id="UP000054408">
    <property type="component" value="Unassembled WGS sequence"/>
</dbReference>
<feature type="region of interest" description="Disordered" evidence="6">
    <location>
        <begin position="1366"/>
        <end position="1398"/>
    </location>
</feature>
<feature type="domain" description="HYDIN/VesB/CFA65-like Ig-like" evidence="7">
    <location>
        <begin position="4639"/>
        <end position="4738"/>
    </location>
</feature>
<evidence type="ECO:0000256" key="3">
    <source>
        <dbReference type="ARBA" id="ARBA00022490"/>
    </source>
</evidence>
<sequence length="5457" mass="581195">MSLSRRWLNVADVSAQAVTHVDIDTPLFSPLPGSIIFQQYTPLVPVEGRLRLRNNDRVARKVKVLNSDVPFFKVEGDPATSVAGTHSVQSKGKVAPGMEVVFRIVFTAELNVDYALDLVVVTEREKFVVPVAAFGARGILDFPDAIAFDPSPVRHITDRPVLVRNVGNAPARFAASVDGPFRVSPSDGVVPVDDQLQFVVAFAPSTVGRKSGFLRIDYESGDSVGIALSGEALEVNVRLEKSQVVLDPTFISLRSFSTFKIINRSSVVAPFAFKAFASEHDEAQARLHANLDLASSQSHAADANPHSAPGPSSLPSLGAALTDREFKTKLTQLTTDPLLFEDRIFSIAPLSGKVWPDSQVEVTVTFSPAMAGPVAALAYVELGGREARLPLELQGDGLGPTAAFVRDYHDFEQVFISAPICTTVVLENVGEIPADFALHPETGPCARAFTFEPETGTLPVDGSVEILVTFVPPVIGSFSQRIYCVLEGASSHPFVSFRGVVIGPTFHADVDALAFGQVSYGFLETRHFSLYNTSEIPMHYKLHMEADGNFLDREFDVIPSHGTIAPKASAQVQVDFMPATVARVSSALQVDVEGVGTSVLSIPVSATCRVPAIELATPLVDFGEVFIRHEYSAPVTLINESDTPAKYEIIPQAPSARAAASYSSPRAKGIIEQFSEFQVPIALVANKLGDVNMPVYIRILGSNAPPLEVSLRATCKGPVLVPSVNTLNWGKVKVLTDVPLTLTLANDSLIPASISAAFRRQHQVFSVDVVTYTIPARKTFDLVITARLDDVLPFSDELILTVNDGEGDTIRVPCKAAGFGSTITADVSLERVDFGKVPTHKPCSQVFHLRNDGYRRQTLSWSLGDKRGRAGNAPVEASGAFSLSETKFSLEPGEEYTLILSGNSAAPRDVVDKLRCVATVERKAIVVVDAPISASFVIPQFVYMHDVAHNDDIPHLTQDLTITNVSPLALDAQIKVFGAFAVSDEDLALQPGQSARLTVRFNPDYASNHCADTLDDELIVVYRDHPRRDTLKLRGVVNFPTLNLDTHALDFGCILNETQAKKYVTLTNTSDLPASFSWMLINDDAPLAASGLDTGDSLDDSLDSRAPPAREAFDLLPLRGTVPPGATTTIEVIFYGHAHAAAFATAVCTVLGGPTVELTLAGRASSIDFTLFPTTLEFGRTLLGKPRTRTLSLTNHGQVPVEFAFERLPELIDSTELPLGLPHHIEAALPPPTAPPAHKTLPIIESEVGSVNGLASEAGEAEPGLDAFSPALLKALVPPAAVLAPLSGVLAPNETRTIRVTYSPLLPRRSCGSFRVIVAHFAPQQVTITGSGVFPHMITSLPRMLGPGEAELRAYAETVSGPAIAFYPQHPRPSSASESSEDDVKSANGEQDEASQSALVDPTAIKPVWGVDAEMDRLQVERRTLCLVARLALGALKTSSTGSLAETAAALNPGDLAPPAKDALAAAMRRARNAFVMASYVCDFGYVVLGTSKTASFSLTNIGFPPASLIIDQKSLRLSGLSLDPMRVRNLPGAPGHDSVIFTATLSTVDVEFEQGLYERIVPIVLDSGATLALHFKATLTVPTLSVSRSNFDFGHVHVGFVKRMYVQLTNSQAVPATWFIKPVTTRSRKSEALASAEAFAITPKSGVLAPGECINACITFSPRSEAAYKHAFKVRVKMNRKVFRFVCSGLGRMLKLQFAPPQLYFSATQPHTEGVYSQFFITNPNEVPIEVYSEALRYVSGYAHDSDTMLIQPREPGDPVPKELLTLLDELKAAQAAAAAASDDATTALDAAAMAKASEEAALAALEAARVEAAADEGNNDKLRLSRTLSSDRIVKNAATTSEVAPSQDPASASAAEHRPTSATLSHVESETSQSGRSRSGKSRRKGSGRRSRRKSHKHAPADAAAPAAADALAAPEPSAPAVQLTSDLDLTIPAFGDKPKSSVEAAEAEAVAEAAGFDSAAEQHIASLEAAHAAATAATTLAEARAAEAVEAANTAQLAVDAVIARAAIFPDLSFTPISSHELEARAAANPEPVIDPRLAPRDGRPLYSVLLCGPPLAGKSTVAASLAARYPHLTTLDLGDLLTQLLTDGVQDAQAPSPRAPLTEDIVAPAEPPAVEYTTSEPASESVLNDSGVEPDSQTSLNESGELAPPAADVGTSDIAGPDADGQSEPLVAPEEPLEDAAPVIGAPAILAKLRALMREAPVESALSMPIVNAAVAESRAPASVSRHKRRKHRQGEAGDDPSSLAAASATTGVGAAKKRGAGKRSKGVDDGIDWFNLAPEVVCATVREFLAASAEAASADKAAAIRRHRSNASVSGKGRSSHRDDGAASPDVGDADDVEPRLYLPAPLLGALVKVLVTAVPCNGFLLDSLNADFVSLAGGLLPAHAAVKSAFNSMPGHDLFVRMLEVSPDTVDERYVALTRPPTPPPPTPPPKFMTMSEEAYDALDDEQRAAYDAEWAEYKRSLFRKRQADEARKEAERAVVAARVEEQQAILDAAVAKTRKKLRKSSSRSKRTIKDDESVAASQAGDGDAVDLASLDLDGLTVADVTPAIAALLNLPDTFFGDGLVGVDGEPSSLAPPPWHVGLVAWTNAAADLASMYALLNVGPAEAAGAGAGESAADGSHEAALLSGSGGAADALGVSTASNAASTSSRTRRSKRGSRSKRRGSVAPVPLTESSVQERGLAAAAAPPKPPPKPPLAEPVATIDASHKPLVVAAAVEASLPPPDKIPEPEPITLEVPDDELLQVLERPAERLPREPCTNLEIYLPESYSDIVAEERARKASAAAAKAESRSRKKGGKGGRRGGSSGGNASAEPAEPAKSDEAAFIEVEGELAALRLKSQHPYRYVLKPGETQELLILGLDAQFPLECFASASYPMVSNDPRVVFASRIRSYGSEASMLTKLPAFVMTEGVFDFGPLLFGKSRESRPAGASGTSGSSRRERRSDSKRHGGGSSSHHHESKRMSRGTSSAALVSAAAEQALTPDQEAAQTAALLKRHHAVFTFVNPGALVAQVELCFESDVNSATFAVEPTTFELAPDESREVTVWAFPKTDGEYRDTLVAIIKDNPIPTVFPLRCVGVKPRLELSTEALEFEPMLLHRLDSRTLSLSNPTALPVKWQLLNAQALLPEIRVAPLSGEVPPGGSVDVFARFQAKKQITIHKALKLEVTDAEGLYGPLQTENVQVDGEAYDVAIDVHFARGTTEACLDYGLLKVYESRVLSATLKNKGKHDIKFRFRFETNEIRDVIRIEPAEGVLGPNDKPSTVEFIFRSFAEFTLTGAADIKCQVLEAATDEIIATIPVTVTATARFNAYSLVPERVVNFGPLVYGNQRTRSFELRNTGPFAFEYCFFDMGNPEGAAAFSAIAAGHLTATYGAGLERAESYSDKRRGGRKSAGAQRGDSGRRRKKRRGDDRELSHSILDAAAEHEAAISPRPGAKGSARRSRSKSVSARKAGSSSAAAEPVALVRTGAKDALNVGAFELAPYTGLIEPGGKAVITVHFYAEASKFCTEKLGLFIPDLADAPPPLTVAPVAETGAVALSASSSAGALASLAVGVPVPIPYELTGESCVPGINTWDYDLIFEEQMVVAQLESVARSAAGAANVYAKMSNTFSFGALIVGRQAVAQIKISNPNKVACDVVFSTELPFSSGSGSTSANTSSLRRSGSASGNASTSGSSSKRRQGKKSSRTTEGTSSRGGGGGGGDGDDEAEAGDGGDEGEVVGERPVFDVQPRRVHIPNHEYRFVTMLFNPAALLEYRGLFTARVENGEIAPESSVFRFNLVGEGTMPRISVKSPTSRNERGELELGFGRCMLMRSRVLSIVVANAGVLNASVRVDMKRSSSPSFVVESNGATVELAAGEEARFDVTFTPQESATFTGEVVLSVADNSFETTVFRLSGEGYAAMASFDALPGNTENVLDVGSGPVGVARTVTFGLCNHSSHWMRYVWSPPAVPEDIAIRVAEARAAVEELGDRVRELRAAASANVSGGSDSGEGSSSAREAEEELVEVREALEARQRELDEYSSALFSFSPRIGHVPSQAMAQVSLTYRAPYPLSFESLAASCMTTMIVRRDGSRGHWDATASVTKFVNVVNETNEVVSDSLARKLPAGAVTRRRMKVSVSEPEYDEVEVVDESEAAMGFAPSLALPLYVSGSADTAKYSLDVESIVFAETYMFESRSVHFKFTSQSTTAFAYEWMVVYGDGVEDVSGDFAVEPASGSLGPGESIDVMVTFAPDEVKNFDRYLLATIPGLDASQDEPEIPIMASAKRPVCHLELPVCKYLSSGERLPDLPGPGGMVGPLDPATRVIEITSVGVRVRVVHKFMVVNPTNVSYSFKWKCVDSDPTRSPFRCLTEEGLVVSGRKYEVAFEFVSQDLELRESFWEFEIAEQGIVIPFLLLGRTKEPEVFLSKTFINFKESLVGHTASAEIELVNETEGEYRFAFDASSFTCVDGRVVDVSPMSGAVGGGKRVPLVVSFCAPVEKAFNFNMVCKVQHKPTRLVLNVKGEGYAIRDELFLERSGAGLSSGSGTEDARLVRLAPGAGNMVDFGRIQISERASRKLVVVNAGSTNLDFKWALPPEYENAGVLSIEPALGIVGRESRTECLLTLGAESEVALKRVKVYCKVTNGKTYPLLVSGAVRRPALKFSVLHHDFGPCVLHRVGSAVPTKVLVVTNEDVKDVAFECLFDNTEYLEVQAPPTVLAPGESAQLPILFTPRSEEAMREELVFEVNTLSQVTVTVEGSGVSPRVELVDATSRMVSFGVLHKGATASRVVALINRSPIPVKVDVRENSERFASRHISFSPGGVFVIKPRQIRKISMTYAPVDRQHTFEEEFVASVAGVRRGLAVVSGCCQGVEVKVDTNEVAFGAVTSGSSTTKVLALQNIGDIGVRFKWELGRASRAFSIEPSEGYLIPGTDVNCTIIFAPPVVQDAIRFEGIRCNVEGQEPIEVAMQGACVPPPEPQHAVVFEAPVRESVTKTISLANKSGMDWVGIVPALSAGPWSGPSSISVPLNSSASYVLTYQPVVMSSREAPHHGEVFFPLPDGSGLLFPLVGIAGPPNAAGELKREVECKVKVAEAVTISNWLAVPQRFAVSFEYDGSESGESGSPRRTASLNGLQHIDLPALASRQYKFSYYALKEEVLSGRIVFTNRSTGEYMYYRFVFRSLPPSPLEVIALETPIRQRVEHELVISNPLPRPASVSAVHKISGLSVEPASAVIEPQSDAVFMLSYMPLKVGQATGKLSFTSSALGTFLYSLRLSARSTNVEPAVQFRAGLGSSQVKHVTIVHYLPSATSYSCSVSGSEDFSVPKSVHAPAAPDGAGPSAGGSAVTSAGVPVAFEVVYEPGELGDAKAMLKLSSRDAGEYVVPLFGHCTPPVPQGPISIKSGGSVSIPFKNVFAESTSFVYEVDNPCFTVKSGEVLSSKKSTSVSVGYKTAAGGLRNGKLSIRADGMPPWEFYLQGL</sequence>
<dbReference type="Gene3D" id="2.60.40.10">
    <property type="entry name" value="Immunoglobulins"/>
    <property type="match status" value="21"/>
</dbReference>
<evidence type="ECO:0000256" key="2">
    <source>
        <dbReference type="ARBA" id="ARBA00004496"/>
    </source>
</evidence>
<feature type="compositionally biased region" description="Low complexity" evidence="6">
    <location>
        <begin position="3649"/>
        <end position="3678"/>
    </location>
</feature>
<dbReference type="InterPro" id="IPR033305">
    <property type="entry name" value="Hydin-like"/>
</dbReference>
<dbReference type="InterPro" id="IPR013783">
    <property type="entry name" value="Ig-like_fold"/>
</dbReference>
<dbReference type="GO" id="GO:0005930">
    <property type="term" value="C:axoneme"/>
    <property type="evidence" value="ECO:0007669"/>
    <property type="project" value="TreeGrafter"/>
</dbReference>
<feature type="compositionally biased region" description="Basic residues" evidence="6">
    <location>
        <begin position="2656"/>
        <end position="2670"/>
    </location>
</feature>
<dbReference type="eggNOG" id="ENOG502QQ4F">
    <property type="taxonomic scope" value="Eukaryota"/>
</dbReference>
<feature type="compositionally biased region" description="Basic residues" evidence="6">
    <location>
        <begin position="2797"/>
        <end position="2806"/>
    </location>
</feature>
<gene>
    <name evidence="8" type="ORF">AMSG_07214</name>
</gene>
<dbReference type="InterPro" id="IPR053879">
    <property type="entry name" value="HYDIN_VesB_CFA65-like_Ig"/>
</dbReference>
<dbReference type="OMA" id="PCEWFVQ"/>
<dbReference type="GO" id="GO:0003341">
    <property type="term" value="P:cilium movement"/>
    <property type="evidence" value="ECO:0007669"/>
    <property type="project" value="TreeGrafter"/>
</dbReference>
<evidence type="ECO:0000259" key="7">
    <source>
        <dbReference type="Pfam" id="PF22544"/>
    </source>
</evidence>